<evidence type="ECO:0000313" key="2">
    <source>
        <dbReference type="Proteomes" id="UP000036338"/>
    </source>
</evidence>
<organism evidence="1 2">
    <name type="scientific">Burkholderia cepacia</name>
    <name type="common">Pseudomonas cepacia</name>
    <dbReference type="NCBI Taxonomy" id="292"/>
    <lineage>
        <taxon>Bacteria</taxon>
        <taxon>Pseudomonadati</taxon>
        <taxon>Pseudomonadota</taxon>
        <taxon>Betaproteobacteria</taxon>
        <taxon>Burkholderiales</taxon>
        <taxon>Burkholderiaceae</taxon>
        <taxon>Burkholderia</taxon>
        <taxon>Burkholderia cepacia complex</taxon>
    </lineage>
</organism>
<name>A0A0J5WNU2_BURCE</name>
<accession>A0A0J5WNU2</accession>
<sequence>MRTASRPFLLRFFAPAQCVARETGTDRLRRAFNRLIMLDFGDGPVRGRCAAGCLASRRRFGSTVDRLWMKDDRNPNICLPFDDNSIYFEKYIEGRGAGRRHVVNSLHESRKRF</sequence>
<gene>
    <name evidence="1" type="ORF">VL15_24845</name>
</gene>
<evidence type="ECO:0000313" key="1">
    <source>
        <dbReference type="EMBL" id="KML52557.1"/>
    </source>
</evidence>
<protein>
    <submittedName>
        <fullName evidence="1">Uncharacterized protein</fullName>
    </submittedName>
</protein>
<dbReference type="AlphaFoldDB" id="A0A0J5WNU2"/>
<comment type="caution">
    <text evidence="1">The sequence shown here is derived from an EMBL/GenBank/DDBJ whole genome shotgun (WGS) entry which is preliminary data.</text>
</comment>
<reference evidence="1 2" key="1">
    <citation type="submission" date="2015-05" db="EMBL/GenBank/DDBJ databases">
        <title>Draft genome of Burkholderia cepacia LK29.</title>
        <authorList>
            <person name="Chan X.Y."/>
        </authorList>
    </citation>
    <scope>NUCLEOTIDE SEQUENCE [LARGE SCALE GENOMIC DNA]</scope>
    <source>
        <strain evidence="1 2">LK29</strain>
    </source>
</reference>
<dbReference type="EMBL" id="LDWR01000043">
    <property type="protein sequence ID" value="KML52557.1"/>
    <property type="molecule type" value="Genomic_DNA"/>
</dbReference>
<proteinExistence type="predicted"/>
<dbReference type="Proteomes" id="UP000036338">
    <property type="component" value="Unassembled WGS sequence"/>
</dbReference>
<dbReference type="PATRIC" id="fig|292.27.peg.5336"/>
<dbReference type="RefSeq" id="WP_048249155.1">
    <property type="nucleotide sequence ID" value="NZ_LDWR01000043.1"/>
</dbReference>